<comment type="similarity">
    <text evidence="1 10">Belongs to the eukaryotic-type primase small subunit family.</text>
</comment>
<dbReference type="NCBIfam" id="TIGR00335">
    <property type="entry name" value="primase_sml"/>
    <property type="match status" value="1"/>
</dbReference>
<dbReference type="CDD" id="cd04860">
    <property type="entry name" value="AE_Prim_S"/>
    <property type="match status" value="1"/>
</dbReference>
<dbReference type="GO" id="GO:0003899">
    <property type="term" value="F:DNA-directed RNA polymerase activity"/>
    <property type="evidence" value="ECO:0007669"/>
    <property type="project" value="InterPro"/>
</dbReference>
<dbReference type="GO" id="GO:0006269">
    <property type="term" value="P:DNA replication, synthesis of primer"/>
    <property type="evidence" value="ECO:0007669"/>
    <property type="project" value="UniProtKB-KW"/>
</dbReference>
<organism evidence="12 13">
    <name type="scientific">Wickerhamomyces pijperi</name>
    <name type="common">Yeast</name>
    <name type="synonym">Pichia pijperi</name>
    <dbReference type="NCBI Taxonomy" id="599730"/>
    <lineage>
        <taxon>Eukaryota</taxon>
        <taxon>Fungi</taxon>
        <taxon>Dikarya</taxon>
        <taxon>Ascomycota</taxon>
        <taxon>Saccharomycotina</taxon>
        <taxon>Saccharomycetes</taxon>
        <taxon>Phaffomycetales</taxon>
        <taxon>Wickerhamomycetaceae</taxon>
        <taxon>Wickerhamomyces</taxon>
    </lineage>
</organism>
<dbReference type="EMBL" id="JAEUBG010000632">
    <property type="protein sequence ID" value="KAH3687756.1"/>
    <property type="molecule type" value="Genomic_DNA"/>
</dbReference>
<dbReference type="Pfam" id="PF01896">
    <property type="entry name" value="DNA_primase_S"/>
    <property type="match status" value="1"/>
</dbReference>
<reference evidence="12" key="2">
    <citation type="submission" date="2021-01" db="EMBL/GenBank/DDBJ databases">
        <authorList>
            <person name="Schikora-Tamarit M.A."/>
        </authorList>
    </citation>
    <scope>NUCLEOTIDE SEQUENCE</scope>
    <source>
        <strain evidence="12">CBS2887</strain>
    </source>
</reference>
<keyword evidence="6 10" id="KW-0235">DNA replication</keyword>
<accession>A0A9P8TRF0</accession>
<keyword evidence="8" id="KW-0862">Zinc</keyword>
<evidence type="ECO:0000256" key="1">
    <source>
        <dbReference type="ARBA" id="ARBA00009762"/>
    </source>
</evidence>
<dbReference type="AlphaFoldDB" id="A0A9P8TRF0"/>
<evidence type="ECO:0000256" key="8">
    <source>
        <dbReference type="ARBA" id="ARBA00022833"/>
    </source>
</evidence>
<dbReference type="FunFam" id="3.90.920.10:FF:000003">
    <property type="entry name" value="DNA primase"/>
    <property type="match status" value="1"/>
</dbReference>
<feature type="compositionally biased region" description="Basic and acidic residues" evidence="11">
    <location>
        <begin position="1"/>
        <end position="11"/>
    </location>
</feature>
<evidence type="ECO:0000256" key="11">
    <source>
        <dbReference type="SAM" id="MobiDB-lite"/>
    </source>
</evidence>
<evidence type="ECO:0000256" key="5">
    <source>
        <dbReference type="ARBA" id="ARBA00022695"/>
    </source>
</evidence>
<dbReference type="OrthoDB" id="19606at2759"/>
<evidence type="ECO:0000256" key="9">
    <source>
        <dbReference type="ARBA" id="ARBA00023163"/>
    </source>
</evidence>
<keyword evidence="7" id="KW-0479">Metal-binding</keyword>
<evidence type="ECO:0000256" key="2">
    <source>
        <dbReference type="ARBA" id="ARBA00022478"/>
    </source>
</evidence>
<evidence type="ECO:0000256" key="6">
    <source>
        <dbReference type="ARBA" id="ARBA00022705"/>
    </source>
</evidence>
<keyword evidence="3 10" id="KW-0639">Primosome</keyword>
<dbReference type="SUPFAM" id="SSF56747">
    <property type="entry name" value="Prim-pol domain"/>
    <property type="match status" value="1"/>
</dbReference>
<keyword evidence="9" id="KW-0804">Transcription</keyword>
<dbReference type="GO" id="GO:0046872">
    <property type="term" value="F:metal ion binding"/>
    <property type="evidence" value="ECO:0007669"/>
    <property type="project" value="UniProtKB-KW"/>
</dbReference>
<name>A0A9P8TRF0_WICPI</name>
<dbReference type="InterPro" id="IPR002755">
    <property type="entry name" value="DNA_primase_S"/>
</dbReference>
<keyword evidence="4 10" id="KW-0808">Transferase</keyword>
<keyword evidence="2 10" id="KW-0240">DNA-directed RNA polymerase</keyword>
<proteinExistence type="inferred from homology"/>
<keyword evidence="13" id="KW-1185">Reference proteome</keyword>
<evidence type="ECO:0000256" key="7">
    <source>
        <dbReference type="ARBA" id="ARBA00022723"/>
    </source>
</evidence>
<dbReference type="InterPro" id="IPR014052">
    <property type="entry name" value="DNA_primase_ssu_euk/arc"/>
</dbReference>
<feature type="compositionally biased region" description="Low complexity" evidence="11">
    <location>
        <begin position="12"/>
        <end position="28"/>
    </location>
</feature>
<evidence type="ECO:0000313" key="13">
    <source>
        <dbReference type="Proteomes" id="UP000774326"/>
    </source>
</evidence>
<evidence type="ECO:0000313" key="12">
    <source>
        <dbReference type="EMBL" id="KAH3687756.1"/>
    </source>
</evidence>
<reference evidence="12" key="1">
    <citation type="journal article" date="2021" name="Open Biol.">
        <title>Shared evolutionary footprints suggest mitochondrial oxidative damage underlies multiple complex I losses in fungi.</title>
        <authorList>
            <person name="Schikora-Tamarit M.A."/>
            <person name="Marcet-Houben M."/>
            <person name="Nosek J."/>
            <person name="Gabaldon T."/>
        </authorList>
    </citation>
    <scope>NUCLEOTIDE SEQUENCE</scope>
    <source>
        <strain evidence="12">CBS2887</strain>
    </source>
</reference>
<sequence length="433" mass="50383">MTSSESQEKSQEPTTVPSSSTSEASQPQDVQPKAKVSSSDMEFYYKNLLPFRYVFQWLNHSPKPSTDFTMREFAYEFQSGAYRRYNSFDSLEDFKESIVKNNPSRFEVGAVYEINPRDRKSVPKSKMKPMEKELAFDIDLTDYDDVRTCCSKTAICTKCWKFITIATKIMDVALREDFGFEHIIWVFSGRRGAHCWVSDKRARQLNESQRRSVIEYMDVLKNKGTKRLNLRRPFHPHVQRSIDLLKAEFLDIILNEQDPWADDQAAFTALLKFPLEPLNKKLKEYWIENPGRSSLDKWSDINKICTDLSLQKYDLLAVNETKEELILEATYPRLDVEVTRQMNHLLKSPFCIHPGTGNVCVPFDSKNVFDPTKAPNLHQLQNEIIGWKGDNEVNDINRTSLKPYVESFGKYVTNLLKSEKNGKREREDESLEF</sequence>
<dbReference type="Gene3D" id="3.90.920.10">
    <property type="entry name" value="DNA primase, PRIM domain"/>
    <property type="match status" value="1"/>
</dbReference>
<dbReference type="GO" id="GO:0005658">
    <property type="term" value="C:alpha DNA polymerase:primase complex"/>
    <property type="evidence" value="ECO:0007669"/>
    <property type="project" value="UniProtKB-ARBA"/>
</dbReference>
<evidence type="ECO:0000256" key="3">
    <source>
        <dbReference type="ARBA" id="ARBA00022515"/>
    </source>
</evidence>
<keyword evidence="5" id="KW-0548">Nucleotidyltransferase</keyword>
<protein>
    <recommendedName>
        <fullName evidence="10">DNA primase</fullName>
        <ecNumber evidence="10">2.7.7.-</ecNumber>
    </recommendedName>
</protein>
<dbReference type="PANTHER" id="PTHR10536">
    <property type="entry name" value="DNA PRIMASE SMALL SUBUNIT"/>
    <property type="match status" value="1"/>
</dbReference>
<gene>
    <name evidence="12" type="ORF">WICPIJ_001263</name>
</gene>
<evidence type="ECO:0000256" key="4">
    <source>
        <dbReference type="ARBA" id="ARBA00022679"/>
    </source>
</evidence>
<feature type="region of interest" description="Disordered" evidence="11">
    <location>
        <begin position="1"/>
        <end position="36"/>
    </location>
</feature>
<dbReference type="Proteomes" id="UP000774326">
    <property type="component" value="Unassembled WGS sequence"/>
</dbReference>
<comment type="caution">
    <text evidence="12">The sequence shown here is derived from an EMBL/GenBank/DDBJ whole genome shotgun (WGS) entry which is preliminary data.</text>
</comment>
<evidence type="ECO:0000256" key="10">
    <source>
        <dbReference type="RuleBase" id="RU003514"/>
    </source>
</evidence>
<dbReference type="EC" id="2.7.7.-" evidence="10"/>